<evidence type="ECO:0000313" key="7">
    <source>
        <dbReference type="EMBL" id="QPT53009.1"/>
    </source>
</evidence>
<sequence length="304" mass="32080">MTPLVSVIICVRNGADTLGRQLAAVEAQRSTHPFELVIVDNGSTDGTAELIRHWAAEEHDAERFPVQIVDGGSVPGIPAARNAGIRRARGRVLAFCDADDAIRDGWIQAFGDALRDREALAGGSVHPHHPGDSETGASALGVVQTPYLSHVGGACMAVTRAACDAVGGFDQTLPTYGFEDVVFSWRVQEAGFPLLSVPDAAVDFTVSGNSASIRKRFRLGQGRVLMARRFPAYDARRYTVGGTLKDAVGVSVGVLGAALRTRSVDRTDAGRVVAAWGRVYGCIVYGPLGGLLKRRLGARSGTGS</sequence>
<reference evidence="7 9" key="4">
    <citation type="submission" date="2020-12" db="EMBL/GenBank/DDBJ databases">
        <title>FDA dAtabase for Regulatory Grade micrObial Sequences (FDA-ARGOS): Supporting development and validation of Infectious Disease Dx tests.</title>
        <authorList>
            <person name="Sproer C."/>
            <person name="Gronow S."/>
            <person name="Severitt S."/>
            <person name="Schroder I."/>
            <person name="Tallon L."/>
            <person name="Sadzewicz L."/>
            <person name="Zhao X."/>
            <person name="Boylan J."/>
            <person name="Ott S."/>
            <person name="Bowen H."/>
            <person name="Vavikolanu K."/>
            <person name="Mehta A."/>
            <person name="Aluvathingal J."/>
            <person name="Nadendla S."/>
            <person name="Lowell S."/>
            <person name="Myers T."/>
            <person name="Yan Y."/>
            <person name="Sichtig H."/>
        </authorList>
    </citation>
    <scope>NUCLEOTIDE SEQUENCE [LARGE SCALE GENOMIC DNA]</scope>
    <source>
        <strain evidence="7 9">FDAARGOS_864</strain>
    </source>
</reference>
<dbReference type="KEGG" id="rkr:I6G21_06750"/>
<evidence type="ECO:0000256" key="1">
    <source>
        <dbReference type="ARBA" id="ARBA00004776"/>
    </source>
</evidence>
<evidence type="ECO:0000313" key="6">
    <source>
        <dbReference type="EMBL" id="OAX52918.1"/>
    </source>
</evidence>
<comment type="similarity">
    <text evidence="2">Belongs to the glycosyltransferase 2 family.</text>
</comment>
<proteinExistence type="inferred from homology"/>
<feature type="domain" description="Glycosyltransferase 2-like" evidence="5">
    <location>
        <begin position="6"/>
        <end position="130"/>
    </location>
</feature>
<dbReference type="PANTHER" id="PTHR43179">
    <property type="entry name" value="RHAMNOSYLTRANSFERASE WBBL"/>
    <property type="match status" value="1"/>
</dbReference>
<dbReference type="AlphaFoldDB" id="A0A0Q3EQ03"/>
<protein>
    <submittedName>
        <fullName evidence="7">Glycosyltransferase</fullName>
    </submittedName>
</protein>
<evidence type="ECO:0000313" key="9">
    <source>
        <dbReference type="Proteomes" id="UP000594975"/>
    </source>
</evidence>
<gene>
    <name evidence="6" type="ORF">AN277_0200695</name>
    <name evidence="7" type="ORF">I6G21_06750</name>
</gene>
<reference evidence="6 8" key="3">
    <citation type="submission" date="2016-06" db="EMBL/GenBank/DDBJ databases">
        <title>Identification of putative biosynthetic pathways for the production of bioactive secondary metabolites by the marine actinomycete Kocuria kristinae RUTW2-3.</title>
        <authorList>
            <person name="Waterworth S.C."/>
            <person name="Walmsley T.A."/>
            <person name="Matongo T."/>
            <person name="Davies-Coleman M.T."/>
            <person name="Dorrington R.A."/>
        </authorList>
    </citation>
    <scope>NUCLEOTIDE SEQUENCE [LARGE SCALE GENOMIC DNA]</scope>
    <source>
        <strain evidence="8">RuSp02-3</strain>
        <strain evidence="6">RUTW2-3</strain>
    </source>
</reference>
<keyword evidence="8" id="KW-1185">Reference proteome</keyword>
<dbReference type="Gene3D" id="3.90.550.10">
    <property type="entry name" value="Spore Coat Polysaccharide Biosynthesis Protein SpsA, Chain A"/>
    <property type="match status" value="1"/>
</dbReference>
<reference evidence="6" key="1">
    <citation type="submission" date="2016-04" db="EMBL/GenBank/DDBJ databases">
        <authorList>
            <person name="Evans L.H."/>
            <person name="Alamgir A."/>
            <person name="Owens N."/>
            <person name="Weber N.D."/>
            <person name="Virtaneva K."/>
            <person name="Barbian K."/>
            <person name="Babar A."/>
            <person name="Rosenke K."/>
        </authorList>
    </citation>
    <scope>NUCLEOTIDE SEQUENCE [LARGE SCALE GENOMIC DNA]</scope>
    <source>
        <strain evidence="6">RUTW2-3</strain>
    </source>
</reference>
<dbReference type="RefSeq" id="WP_055684342.1">
    <property type="nucleotide sequence ID" value="NZ_CP065738.1"/>
</dbReference>
<dbReference type="EMBL" id="CP065738">
    <property type="protein sequence ID" value="QPT53009.1"/>
    <property type="molecule type" value="Genomic_DNA"/>
</dbReference>
<comment type="pathway">
    <text evidence="1">Cell wall biogenesis; cell wall polysaccharide biosynthesis.</text>
</comment>
<accession>A0A0Q3EQ03</accession>
<dbReference type="GeneID" id="61263078"/>
<dbReference type="InterPro" id="IPR029044">
    <property type="entry name" value="Nucleotide-diphossugar_trans"/>
</dbReference>
<evidence type="ECO:0000259" key="5">
    <source>
        <dbReference type="Pfam" id="PF00535"/>
    </source>
</evidence>
<evidence type="ECO:0000256" key="4">
    <source>
        <dbReference type="ARBA" id="ARBA00022679"/>
    </source>
</evidence>
<dbReference type="EMBL" id="LJBJ02000001">
    <property type="protein sequence ID" value="OAX52918.1"/>
    <property type="molecule type" value="Genomic_DNA"/>
</dbReference>
<dbReference type="PANTHER" id="PTHR43179:SF12">
    <property type="entry name" value="GALACTOFURANOSYLTRANSFERASE GLFT2"/>
    <property type="match status" value="1"/>
</dbReference>
<keyword evidence="4 7" id="KW-0808">Transferase</keyword>
<reference evidence="8" key="2">
    <citation type="submission" date="2016-04" db="EMBL/GenBank/DDBJ databases">
        <authorList>
            <person name="Waterworth S."/>
            <person name="Matcher G."/>
        </authorList>
    </citation>
    <scope>NUCLEOTIDE SEQUENCE [LARGE SCALE GENOMIC DNA]</scope>
    <source>
        <strain evidence="8">RuSp02-3</strain>
    </source>
</reference>
<dbReference type="Proteomes" id="UP000594975">
    <property type="component" value="Chromosome"/>
</dbReference>
<dbReference type="InterPro" id="IPR001173">
    <property type="entry name" value="Glyco_trans_2-like"/>
</dbReference>
<dbReference type="Proteomes" id="UP000053171">
    <property type="component" value="Unassembled WGS sequence"/>
</dbReference>
<dbReference type="PATRIC" id="fig|37923.10.peg.851"/>
<dbReference type="GO" id="GO:0016757">
    <property type="term" value="F:glycosyltransferase activity"/>
    <property type="evidence" value="ECO:0007669"/>
    <property type="project" value="UniProtKB-KW"/>
</dbReference>
<keyword evidence="3" id="KW-0328">Glycosyltransferase</keyword>
<organism evidence="6 8">
    <name type="scientific">Rothia kristinae</name>
    <dbReference type="NCBI Taxonomy" id="37923"/>
    <lineage>
        <taxon>Bacteria</taxon>
        <taxon>Bacillati</taxon>
        <taxon>Actinomycetota</taxon>
        <taxon>Actinomycetes</taxon>
        <taxon>Micrococcales</taxon>
        <taxon>Micrococcaceae</taxon>
        <taxon>Rothia</taxon>
    </lineage>
</organism>
<dbReference type="Pfam" id="PF00535">
    <property type="entry name" value="Glycos_transf_2"/>
    <property type="match status" value="1"/>
</dbReference>
<name>A0A0Q3EQ03_9MICC</name>
<dbReference type="SUPFAM" id="SSF53448">
    <property type="entry name" value="Nucleotide-diphospho-sugar transferases"/>
    <property type="match status" value="1"/>
</dbReference>
<dbReference type="STRING" id="37923.BK826_04060"/>
<evidence type="ECO:0000313" key="8">
    <source>
        <dbReference type="Proteomes" id="UP000053171"/>
    </source>
</evidence>
<evidence type="ECO:0000256" key="3">
    <source>
        <dbReference type="ARBA" id="ARBA00022676"/>
    </source>
</evidence>
<evidence type="ECO:0000256" key="2">
    <source>
        <dbReference type="ARBA" id="ARBA00006739"/>
    </source>
</evidence>